<comment type="subcellular location">
    <subcellularLocation>
        <location evidence="1">Membrane</location>
        <topology evidence="1">Multi-pass membrane protein</topology>
    </subcellularLocation>
</comment>
<keyword evidence="10" id="KW-1185">Reference proteome</keyword>
<evidence type="ECO:0000256" key="2">
    <source>
        <dbReference type="ARBA" id="ARBA00022692"/>
    </source>
</evidence>
<evidence type="ECO:0000256" key="7">
    <source>
        <dbReference type="SAM" id="Phobius"/>
    </source>
</evidence>
<name>A0A803MYF4_CHEQI</name>
<dbReference type="Proteomes" id="UP000596660">
    <property type="component" value="Unplaced"/>
</dbReference>
<evidence type="ECO:0000313" key="10">
    <source>
        <dbReference type="Proteomes" id="UP000596660"/>
    </source>
</evidence>
<dbReference type="SUPFAM" id="SSF48403">
    <property type="entry name" value="Ankyrin repeat"/>
    <property type="match status" value="2"/>
</dbReference>
<dbReference type="Gramene" id="AUR62037234-RA">
    <property type="protein sequence ID" value="AUR62037234-RA:cds"/>
    <property type="gene ID" value="AUR62037234"/>
</dbReference>
<keyword evidence="4 7" id="KW-1133">Transmembrane helix</keyword>
<reference evidence="9" key="2">
    <citation type="submission" date="2021-03" db="UniProtKB">
        <authorList>
            <consortium name="EnsemblPlants"/>
        </authorList>
    </citation>
    <scope>IDENTIFICATION</scope>
</reference>
<feature type="domain" description="PGG" evidence="8">
    <location>
        <begin position="352"/>
        <end position="473"/>
    </location>
</feature>
<dbReference type="InterPro" id="IPR036770">
    <property type="entry name" value="Ankyrin_rpt-contain_sf"/>
</dbReference>
<dbReference type="Pfam" id="PF13962">
    <property type="entry name" value="PGG"/>
    <property type="match status" value="1"/>
</dbReference>
<feature type="transmembrane region" description="Helical" evidence="7">
    <location>
        <begin position="446"/>
        <end position="474"/>
    </location>
</feature>
<feature type="transmembrane region" description="Helical" evidence="7">
    <location>
        <begin position="411"/>
        <end position="434"/>
    </location>
</feature>
<feature type="transmembrane region" description="Helical" evidence="7">
    <location>
        <begin position="480"/>
        <end position="497"/>
    </location>
</feature>
<reference evidence="9" key="1">
    <citation type="journal article" date="2017" name="Nature">
        <title>The genome of Chenopodium quinoa.</title>
        <authorList>
            <person name="Jarvis D.E."/>
            <person name="Ho Y.S."/>
            <person name="Lightfoot D.J."/>
            <person name="Schmoeckel S.M."/>
            <person name="Li B."/>
            <person name="Borm T.J.A."/>
            <person name="Ohyanagi H."/>
            <person name="Mineta K."/>
            <person name="Michell C.T."/>
            <person name="Saber N."/>
            <person name="Kharbatia N.M."/>
            <person name="Rupper R.R."/>
            <person name="Sharp A.R."/>
            <person name="Dally N."/>
            <person name="Boughton B.A."/>
            <person name="Woo Y.H."/>
            <person name="Gao G."/>
            <person name="Schijlen E.G.W.M."/>
            <person name="Guo X."/>
            <person name="Momin A.A."/>
            <person name="Negrao S."/>
            <person name="Al-Babili S."/>
            <person name="Gehring C."/>
            <person name="Roessner U."/>
            <person name="Jung C."/>
            <person name="Murphy K."/>
            <person name="Arold S.T."/>
            <person name="Gojobori T."/>
            <person name="van der Linden C.G."/>
            <person name="van Loo E.N."/>
            <person name="Jellen E.N."/>
            <person name="Maughan P.J."/>
            <person name="Tester M."/>
        </authorList>
    </citation>
    <scope>NUCLEOTIDE SEQUENCE [LARGE SCALE GENOMIC DNA]</scope>
    <source>
        <strain evidence="9">cv. PI 614886</strain>
    </source>
</reference>
<keyword evidence="3" id="KW-0677">Repeat</keyword>
<evidence type="ECO:0000256" key="3">
    <source>
        <dbReference type="ARBA" id="ARBA00022737"/>
    </source>
</evidence>
<keyword evidence="2 7" id="KW-0812">Transmembrane</keyword>
<protein>
    <recommendedName>
        <fullName evidence="8">PGG domain-containing protein</fullName>
    </recommendedName>
</protein>
<dbReference type="Gene3D" id="1.25.40.20">
    <property type="entry name" value="Ankyrin repeat-containing domain"/>
    <property type="match status" value="2"/>
</dbReference>
<dbReference type="InterPro" id="IPR026961">
    <property type="entry name" value="PGG_dom"/>
</dbReference>
<sequence>MSIIQLLLQKSEVSVNERDKDGVTPLLRAALQSHFCAVKTILDEHPECLEMCDLEGKTVLHLLKFQSYDEAKKFFHENPRVLNLKDQQDNMGNTPAHIAVMNCIERISKEQDASVTMKFQSCEEVMKFMKTSHQLSLKDGVDDQGNEAKENMTSPAVVMNCTKNTTNEQKIKREQDIIGVEILEANKWAATYRDAYGLTPLLKAAKNGQIEVVKQIWETSPESAHLRDCGGRTFWHMLDMADTTKEQEGELVKKAHKKEFVVIVRLSSATDNVGKTPLVQAINDHNYNLAQVLSKITKRSVNEVLAEQAVSMRYTLFILSIASYLPAQLEKELWKKMKNLGVKSIFGVPKSEISNYTNTIGVIAALLATIAFQGAFAVPGGYHSDDGYPVLFKKHDHLSQKDAAIEFYRVAAFWVFMVADILTMCLSMMVLFCLQWILTGDDKEKFVITDLCLCLLNLGFMTTFVAFMMGVFASNYHMESALAIFTVAVCSTIMLLLQKCVVMRPLQYVFLTVYLAIT</sequence>
<dbReference type="GO" id="GO:0005886">
    <property type="term" value="C:plasma membrane"/>
    <property type="evidence" value="ECO:0007669"/>
    <property type="project" value="TreeGrafter"/>
</dbReference>
<dbReference type="AlphaFoldDB" id="A0A803MYF4"/>
<evidence type="ECO:0000313" key="9">
    <source>
        <dbReference type="EnsemblPlants" id="AUR62037234-RA:cds"/>
    </source>
</evidence>
<evidence type="ECO:0000256" key="6">
    <source>
        <dbReference type="ARBA" id="ARBA00023136"/>
    </source>
</evidence>
<evidence type="ECO:0000256" key="4">
    <source>
        <dbReference type="ARBA" id="ARBA00022989"/>
    </source>
</evidence>
<keyword evidence="5" id="KW-0040">ANK repeat</keyword>
<organism evidence="9 10">
    <name type="scientific">Chenopodium quinoa</name>
    <name type="common">Quinoa</name>
    <dbReference type="NCBI Taxonomy" id="63459"/>
    <lineage>
        <taxon>Eukaryota</taxon>
        <taxon>Viridiplantae</taxon>
        <taxon>Streptophyta</taxon>
        <taxon>Embryophyta</taxon>
        <taxon>Tracheophyta</taxon>
        <taxon>Spermatophyta</taxon>
        <taxon>Magnoliopsida</taxon>
        <taxon>eudicotyledons</taxon>
        <taxon>Gunneridae</taxon>
        <taxon>Pentapetalae</taxon>
        <taxon>Caryophyllales</taxon>
        <taxon>Chenopodiaceae</taxon>
        <taxon>Chenopodioideae</taxon>
        <taxon>Atripliceae</taxon>
        <taxon>Chenopodium</taxon>
    </lineage>
</organism>
<feature type="transmembrane region" description="Helical" evidence="7">
    <location>
        <begin position="360"/>
        <end position="382"/>
    </location>
</feature>
<dbReference type="PANTHER" id="PTHR24186:SF46">
    <property type="entry name" value="PROTEIN ACCELERATED CELL DEATH 6-LIKE"/>
    <property type="match status" value="1"/>
</dbReference>
<accession>A0A803MYF4</accession>
<evidence type="ECO:0000256" key="5">
    <source>
        <dbReference type="ARBA" id="ARBA00023043"/>
    </source>
</evidence>
<dbReference type="PANTHER" id="PTHR24186">
    <property type="entry name" value="PROTEIN PHOSPHATASE 1 REGULATORY SUBUNIT"/>
    <property type="match status" value="1"/>
</dbReference>
<dbReference type="EnsemblPlants" id="AUR62037234-RA">
    <property type="protein sequence ID" value="AUR62037234-RA:cds"/>
    <property type="gene ID" value="AUR62037234"/>
</dbReference>
<evidence type="ECO:0000256" key="1">
    <source>
        <dbReference type="ARBA" id="ARBA00004141"/>
    </source>
</evidence>
<keyword evidence="6 7" id="KW-0472">Membrane</keyword>
<proteinExistence type="predicted"/>
<evidence type="ECO:0000259" key="8">
    <source>
        <dbReference type="Pfam" id="PF13962"/>
    </source>
</evidence>